<keyword evidence="3" id="KW-0813">Transport</keyword>
<gene>
    <name evidence="8" type="primary">yfiY1</name>
    <name evidence="8" type="ORF">CGERO_02350</name>
</gene>
<name>A0A3G6J3X7_9CORY</name>
<evidence type="ECO:0000256" key="4">
    <source>
        <dbReference type="ARBA" id="ARBA00022729"/>
    </source>
</evidence>
<evidence type="ECO:0000313" key="9">
    <source>
        <dbReference type="Proteomes" id="UP000271587"/>
    </source>
</evidence>
<evidence type="ECO:0000256" key="5">
    <source>
        <dbReference type="SAM" id="MobiDB-lite"/>
    </source>
</evidence>
<dbReference type="SUPFAM" id="SSF53807">
    <property type="entry name" value="Helical backbone' metal receptor"/>
    <property type="match status" value="1"/>
</dbReference>
<comment type="similarity">
    <text evidence="2">Belongs to the bacterial solute-binding protein 8 family.</text>
</comment>
<keyword evidence="8" id="KW-0449">Lipoprotein</keyword>
<dbReference type="PANTHER" id="PTHR30532">
    <property type="entry name" value="IRON III DICITRATE-BINDING PERIPLASMIC PROTEIN"/>
    <property type="match status" value="1"/>
</dbReference>
<feature type="region of interest" description="Disordered" evidence="5">
    <location>
        <begin position="43"/>
        <end position="75"/>
    </location>
</feature>
<dbReference type="AlphaFoldDB" id="A0A3G6J3X7"/>
<feature type="domain" description="Fe/B12 periplasmic-binding" evidence="7">
    <location>
        <begin position="84"/>
        <end position="366"/>
    </location>
</feature>
<dbReference type="PANTHER" id="PTHR30532:SF1">
    <property type="entry name" value="IRON(3+)-HYDROXAMATE-BINDING PROTEIN FHUD"/>
    <property type="match status" value="1"/>
</dbReference>
<dbReference type="GO" id="GO:1901678">
    <property type="term" value="P:iron coordination entity transport"/>
    <property type="evidence" value="ECO:0007669"/>
    <property type="project" value="UniProtKB-ARBA"/>
</dbReference>
<dbReference type="PROSITE" id="PS50983">
    <property type="entry name" value="FE_B12_PBP"/>
    <property type="match status" value="1"/>
</dbReference>
<keyword evidence="4 6" id="KW-0732">Signal</keyword>
<keyword evidence="9" id="KW-1185">Reference proteome</keyword>
<feature type="chain" id="PRO_5038785627" evidence="6">
    <location>
        <begin position="37"/>
        <end position="367"/>
    </location>
</feature>
<dbReference type="Gene3D" id="3.40.50.1980">
    <property type="entry name" value="Nitrogenase molybdenum iron protein domain"/>
    <property type="match status" value="2"/>
</dbReference>
<reference evidence="8 9" key="1">
    <citation type="submission" date="2018-11" db="EMBL/GenBank/DDBJ databases">
        <authorList>
            <person name="Kleinhagauer T."/>
            <person name="Glaeser S.P."/>
            <person name="Spergser J."/>
            <person name="Ruckert C."/>
            <person name="Kaempfer P."/>
            <person name="Busse H.-J."/>
        </authorList>
    </citation>
    <scope>NUCLEOTIDE SEQUENCE [LARGE SCALE GENOMIC DNA]</scope>
    <source>
        <strain evidence="8 9">W8</strain>
    </source>
</reference>
<dbReference type="GO" id="GO:0030288">
    <property type="term" value="C:outer membrane-bounded periplasmic space"/>
    <property type="evidence" value="ECO:0007669"/>
    <property type="project" value="TreeGrafter"/>
</dbReference>
<protein>
    <submittedName>
        <fullName evidence="8">Putative siderophore-binding lipoprotein YfiY</fullName>
    </submittedName>
</protein>
<evidence type="ECO:0000313" key="8">
    <source>
        <dbReference type="EMBL" id="AZA10794.1"/>
    </source>
</evidence>
<comment type="subcellular location">
    <subcellularLocation>
        <location evidence="1">Cell envelope</location>
    </subcellularLocation>
</comment>
<dbReference type="InterPro" id="IPR051313">
    <property type="entry name" value="Bact_iron-sidero_bind"/>
</dbReference>
<evidence type="ECO:0000256" key="1">
    <source>
        <dbReference type="ARBA" id="ARBA00004196"/>
    </source>
</evidence>
<dbReference type="KEGG" id="cgk:CGERO_02350"/>
<sequence>MLSILKGDLVLQHNKTVSRRTFLAMLGIGMSGAVLAACSDDSKGANTTGTQGSGSDASSNNASGTRTFTDDVGRDVEIPNQPQRLVSTKGITSLVALGITPVGIANMEIDLYPYPDVVKKLKEDEATDLHERELNIEKVISLQPDVIVASTPRDDDNRETLAAIAPTVVIESGDERKHRWDDTLRFFGRVMNKEDKAEELLSDYQDRVDEFKEKHGDYLKDKTVSVLRIRNDNLIIYTKSSFAGGVLDQVGIKRPKNQDLDLAATKAATNGESIEAFPLSPERLNEADADIMFVVVQVHDDPSEQDDQDKATLANVEKVKNHPLWNKLNAVKNNQTFFVNAVWNGESVMEANSMLDDLNKHIGSLNS</sequence>
<evidence type="ECO:0000259" key="7">
    <source>
        <dbReference type="PROSITE" id="PS50983"/>
    </source>
</evidence>
<dbReference type="EMBL" id="CP033897">
    <property type="protein sequence ID" value="AZA10794.1"/>
    <property type="molecule type" value="Genomic_DNA"/>
</dbReference>
<proteinExistence type="inferred from homology"/>
<dbReference type="Pfam" id="PF01497">
    <property type="entry name" value="Peripla_BP_2"/>
    <property type="match status" value="1"/>
</dbReference>
<evidence type="ECO:0000256" key="3">
    <source>
        <dbReference type="ARBA" id="ARBA00022448"/>
    </source>
</evidence>
<evidence type="ECO:0000256" key="2">
    <source>
        <dbReference type="ARBA" id="ARBA00008814"/>
    </source>
</evidence>
<evidence type="ECO:0000256" key="6">
    <source>
        <dbReference type="SAM" id="SignalP"/>
    </source>
</evidence>
<dbReference type="Proteomes" id="UP000271587">
    <property type="component" value="Chromosome"/>
</dbReference>
<organism evidence="8 9">
    <name type="scientific">Corynebacterium gerontici</name>
    <dbReference type="NCBI Taxonomy" id="2079234"/>
    <lineage>
        <taxon>Bacteria</taxon>
        <taxon>Bacillati</taxon>
        <taxon>Actinomycetota</taxon>
        <taxon>Actinomycetes</taxon>
        <taxon>Mycobacteriales</taxon>
        <taxon>Corynebacteriaceae</taxon>
        <taxon>Corynebacterium</taxon>
    </lineage>
</organism>
<dbReference type="CDD" id="cd01146">
    <property type="entry name" value="FhuD"/>
    <property type="match status" value="1"/>
</dbReference>
<accession>A0A3G6J3X7</accession>
<feature type="signal peptide" evidence="6">
    <location>
        <begin position="1"/>
        <end position="36"/>
    </location>
</feature>
<dbReference type="InterPro" id="IPR002491">
    <property type="entry name" value="ABC_transptr_periplasmic_BD"/>
</dbReference>
<feature type="compositionally biased region" description="Low complexity" evidence="5">
    <location>
        <begin position="53"/>
        <end position="64"/>
    </location>
</feature>